<dbReference type="Proteomes" id="UP001499938">
    <property type="component" value="Unassembled WGS sequence"/>
</dbReference>
<evidence type="ECO:0000259" key="5">
    <source>
        <dbReference type="PROSITE" id="PS50977"/>
    </source>
</evidence>
<evidence type="ECO:0000256" key="1">
    <source>
        <dbReference type="ARBA" id="ARBA00023015"/>
    </source>
</evidence>
<dbReference type="SUPFAM" id="SSF48498">
    <property type="entry name" value="Tetracyclin repressor-like, C-terminal domain"/>
    <property type="match status" value="1"/>
</dbReference>
<dbReference type="Pfam" id="PF00440">
    <property type="entry name" value="TetR_N"/>
    <property type="match status" value="1"/>
</dbReference>
<dbReference type="PROSITE" id="PS50977">
    <property type="entry name" value="HTH_TETR_2"/>
    <property type="match status" value="1"/>
</dbReference>
<protein>
    <recommendedName>
        <fullName evidence="5">HTH tetR-type domain-containing protein</fullName>
    </recommendedName>
</protein>
<gene>
    <name evidence="6" type="ORF">GCM10009811_26610</name>
</gene>
<dbReference type="Gene3D" id="1.10.357.10">
    <property type="entry name" value="Tetracycline Repressor, domain 2"/>
    <property type="match status" value="1"/>
</dbReference>
<comment type="caution">
    <text evidence="6">The sequence shown here is derived from an EMBL/GenBank/DDBJ whole genome shotgun (WGS) entry which is preliminary data.</text>
</comment>
<dbReference type="InterPro" id="IPR036271">
    <property type="entry name" value="Tet_transcr_reg_TetR-rel_C_sf"/>
</dbReference>
<reference evidence="6 7" key="1">
    <citation type="journal article" date="2019" name="Int. J. Syst. Evol. Microbiol.">
        <title>The Global Catalogue of Microorganisms (GCM) 10K type strain sequencing project: providing services to taxonomists for standard genome sequencing and annotation.</title>
        <authorList>
            <consortium name="The Broad Institute Genomics Platform"/>
            <consortium name="The Broad Institute Genome Sequencing Center for Infectious Disease"/>
            <person name="Wu L."/>
            <person name="Ma J."/>
        </authorList>
    </citation>
    <scope>NUCLEOTIDE SEQUENCE [LARGE SCALE GENOMIC DNA]</scope>
    <source>
        <strain evidence="6 7">JCM 15592</strain>
    </source>
</reference>
<keyword evidence="7" id="KW-1185">Reference proteome</keyword>
<accession>A0ABN2LWQ8</accession>
<dbReference type="PANTHER" id="PTHR47506:SF1">
    <property type="entry name" value="HTH-TYPE TRANSCRIPTIONAL REGULATOR YJDC"/>
    <property type="match status" value="1"/>
</dbReference>
<dbReference type="SUPFAM" id="SSF46689">
    <property type="entry name" value="Homeodomain-like"/>
    <property type="match status" value="1"/>
</dbReference>
<evidence type="ECO:0000256" key="2">
    <source>
        <dbReference type="ARBA" id="ARBA00023125"/>
    </source>
</evidence>
<organism evidence="6 7">
    <name type="scientific">Nostocoides veronense</name>
    <dbReference type="NCBI Taxonomy" id="330836"/>
    <lineage>
        <taxon>Bacteria</taxon>
        <taxon>Bacillati</taxon>
        <taxon>Actinomycetota</taxon>
        <taxon>Actinomycetes</taxon>
        <taxon>Micrococcales</taxon>
        <taxon>Intrasporangiaceae</taxon>
        <taxon>Nostocoides</taxon>
    </lineage>
</organism>
<dbReference type="PANTHER" id="PTHR47506">
    <property type="entry name" value="TRANSCRIPTIONAL REGULATORY PROTEIN"/>
    <property type="match status" value="1"/>
</dbReference>
<feature type="DNA-binding region" description="H-T-H motif" evidence="4">
    <location>
        <begin position="10"/>
        <end position="29"/>
    </location>
</feature>
<keyword evidence="2 4" id="KW-0238">DNA-binding</keyword>
<evidence type="ECO:0000313" key="7">
    <source>
        <dbReference type="Proteomes" id="UP001499938"/>
    </source>
</evidence>
<evidence type="ECO:0000256" key="3">
    <source>
        <dbReference type="ARBA" id="ARBA00023163"/>
    </source>
</evidence>
<evidence type="ECO:0000256" key="4">
    <source>
        <dbReference type="PROSITE-ProRule" id="PRU00335"/>
    </source>
</evidence>
<feature type="domain" description="HTH tetR-type" evidence="5">
    <location>
        <begin position="1"/>
        <end position="47"/>
    </location>
</feature>
<dbReference type="InterPro" id="IPR001647">
    <property type="entry name" value="HTH_TetR"/>
</dbReference>
<name>A0ABN2LWQ8_9MICO</name>
<proteinExistence type="predicted"/>
<keyword evidence="3" id="KW-0804">Transcription</keyword>
<evidence type="ECO:0000313" key="6">
    <source>
        <dbReference type="EMBL" id="GAA1801550.1"/>
    </source>
</evidence>
<dbReference type="InterPro" id="IPR009057">
    <property type="entry name" value="Homeodomain-like_sf"/>
</dbReference>
<dbReference type="EMBL" id="BAAAPO010000042">
    <property type="protein sequence ID" value="GAA1801550.1"/>
    <property type="molecule type" value="Genomic_DNA"/>
</dbReference>
<keyword evidence="1" id="KW-0805">Transcription regulation</keyword>
<sequence length="182" mass="18645">MRENGFAGASAREIARRAGCQQSQVFYYFGTVPDLLLAALDAVSARRLAAYEPLLAGDPGLPELIDAAGEVIATDLETGDVAVLAELISGARSAPGMSAQIAERLAPWQQFAERAARQALAAHPLGGFAPAGDLARLLAAGILGLELLATLDSDGEAVAGLVDRASAAAALLAQQTAVEVPR</sequence>